<gene>
    <name evidence="1" type="ORF">TOPH_06086</name>
</gene>
<dbReference type="Proteomes" id="UP000036947">
    <property type="component" value="Unassembled WGS sequence"/>
</dbReference>
<evidence type="ECO:0000313" key="1">
    <source>
        <dbReference type="EMBL" id="KND89335.1"/>
    </source>
</evidence>
<name>A0A0L0N662_TOLOC</name>
<organism evidence="1 2">
    <name type="scientific">Tolypocladium ophioglossoides (strain CBS 100239)</name>
    <name type="common">Snaketongue truffleclub</name>
    <name type="synonym">Elaphocordyceps ophioglossoides</name>
    <dbReference type="NCBI Taxonomy" id="1163406"/>
    <lineage>
        <taxon>Eukaryota</taxon>
        <taxon>Fungi</taxon>
        <taxon>Dikarya</taxon>
        <taxon>Ascomycota</taxon>
        <taxon>Pezizomycotina</taxon>
        <taxon>Sordariomycetes</taxon>
        <taxon>Hypocreomycetidae</taxon>
        <taxon>Hypocreales</taxon>
        <taxon>Ophiocordycipitaceae</taxon>
        <taxon>Tolypocladium</taxon>
    </lineage>
</organism>
<protein>
    <submittedName>
        <fullName evidence="1">Uncharacterized protein</fullName>
    </submittedName>
</protein>
<comment type="caution">
    <text evidence="1">The sequence shown here is derived from an EMBL/GenBank/DDBJ whole genome shotgun (WGS) entry which is preliminary data.</text>
</comment>
<dbReference type="EMBL" id="LFRF01000019">
    <property type="protein sequence ID" value="KND89335.1"/>
    <property type="molecule type" value="Genomic_DNA"/>
</dbReference>
<sequence length="302" mass="33965">MATVIDQLSDITRNLDALALAMRDISFTETESQTLDALAASLKDAVVVIESKAGSCRRLWSEQAWKDSEEHRIKAQTTIVALLTNGKLRNSAVFRRNIKLIYQGPPHSEFDSKDTKWRKEVIQKRCRKIQQLSPDGVVSWAIAYPPTSWGPCFMPNDIFDLCETLLKLKDGEAQGCTGLEQLVHELAHPSQRETEVNNHDILGRVVEPMPRNPNNVNREMKHMFTNAPAATSVLQLPQPFRGAAQNSAQWKWERSQGYGTTACVATLFPKDETQDVSFTIWCGHNDGYRLNDIYGVKHALSS</sequence>
<dbReference type="STRING" id="1163406.A0A0L0N662"/>
<evidence type="ECO:0000313" key="2">
    <source>
        <dbReference type="Proteomes" id="UP000036947"/>
    </source>
</evidence>
<proteinExistence type="predicted"/>
<dbReference type="OrthoDB" id="5422777at2759"/>
<reference evidence="1 2" key="1">
    <citation type="journal article" date="2015" name="BMC Genomics">
        <title>The genome of the truffle-parasite Tolypocladium ophioglossoides and the evolution of antifungal peptaibiotics.</title>
        <authorList>
            <person name="Quandt C.A."/>
            <person name="Bushley K.E."/>
            <person name="Spatafora J.W."/>
        </authorList>
    </citation>
    <scope>NUCLEOTIDE SEQUENCE [LARGE SCALE GENOMIC DNA]</scope>
    <source>
        <strain evidence="1 2">CBS 100239</strain>
    </source>
</reference>
<accession>A0A0L0N662</accession>
<keyword evidence="2" id="KW-1185">Reference proteome</keyword>
<dbReference type="AlphaFoldDB" id="A0A0L0N662"/>